<reference evidence="1" key="1">
    <citation type="submission" date="2018-05" db="EMBL/GenBank/DDBJ databases">
        <title>Draft genome of Mucuna pruriens seed.</title>
        <authorList>
            <person name="Nnadi N.E."/>
            <person name="Vos R."/>
            <person name="Hasami M.H."/>
            <person name="Devisetty U.K."/>
            <person name="Aguiy J.C."/>
        </authorList>
    </citation>
    <scope>NUCLEOTIDE SEQUENCE [LARGE SCALE GENOMIC DNA]</scope>
    <source>
        <strain evidence="1">JCA_2017</strain>
    </source>
</reference>
<proteinExistence type="predicted"/>
<dbReference type="AlphaFoldDB" id="A0A371IA57"/>
<accession>A0A371IA57</accession>
<evidence type="ECO:0000313" key="1">
    <source>
        <dbReference type="EMBL" id="RDY11927.1"/>
    </source>
</evidence>
<name>A0A371IA57_MUCPR</name>
<evidence type="ECO:0000313" key="2">
    <source>
        <dbReference type="Proteomes" id="UP000257109"/>
    </source>
</evidence>
<protein>
    <recommendedName>
        <fullName evidence="3">Transposase MuDR plant domain-containing protein</fullName>
    </recommendedName>
</protein>
<dbReference type="Proteomes" id="UP000257109">
    <property type="component" value="Unassembled WGS sequence"/>
</dbReference>
<dbReference type="EMBL" id="QJKJ01000553">
    <property type="protein sequence ID" value="RDY11927.1"/>
    <property type="molecule type" value="Genomic_DNA"/>
</dbReference>
<gene>
    <name evidence="1" type="ORF">CR513_03338</name>
</gene>
<keyword evidence="2" id="KW-1185">Reference proteome</keyword>
<organism evidence="1 2">
    <name type="scientific">Mucuna pruriens</name>
    <name type="common">Velvet bean</name>
    <name type="synonym">Dolichos pruriens</name>
    <dbReference type="NCBI Taxonomy" id="157652"/>
    <lineage>
        <taxon>Eukaryota</taxon>
        <taxon>Viridiplantae</taxon>
        <taxon>Streptophyta</taxon>
        <taxon>Embryophyta</taxon>
        <taxon>Tracheophyta</taxon>
        <taxon>Spermatophyta</taxon>
        <taxon>Magnoliopsida</taxon>
        <taxon>eudicotyledons</taxon>
        <taxon>Gunneridae</taxon>
        <taxon>Pentapetalae</taxon>
        <taxon>rosids</taxon>
        <taxon>fabids</taxon>
        <taxon>Fabales</taxon>
        <taxon>Fabaceae</taxon>
        <taxon>Papilionoideae</taxon>
        <taxon>50 kb inversion clade</taxon>
        <taxon>NPAAA clade</taxon>
        <taxon>indigoferoid/millettioid clade</taxon>
        <taxon>Phaseoleae</taxon>
        <taxon>Mucuna</taxon>
    </lineage>
</organism>
<evidence type="ECO:0008006" key="3">
    <source>
        <dbReference type="Google" id="ProtNLM"/>
    </source>
</evidence>
<dbReference type="OrthoDB" id="1731134at2759"/>
<sequence>MHGYILRLVKLCQYTFTLHRSPLYFTSSFFVPWCFSTVFVQARVNARPVSEYRRWLPRRDYQGSLAHYLVIQPLSTLAIVGGTLQLLLAGVVGRWSLSFPLNSLHVSITYINHELNPYQTRGRGCVSPQSGMKKFVYVEDFTNIPIVGEFSDSSSFDVEIICMGVKEGEDGVKKKFHRFKLNKGEEVVQFELGRIFATKDLVRIVVNKYAIGAKKDVYLAQNDSKKVVVKSPKSCSFYIRVSQSNHHSYFKVVTLDSTHTC</sequence>
<comment type="caution">
    <text evidence="1">The sequence shown here is derived from an EMBL/GenBank/DDBJ whole genome shotgun (WGS) entry which is preliminary data.</text>
</comment>
<feature type="non-terminal residue" evidence="1">
    <location>
        <position position="1"/>
    </location>
</feature>